<evidence type="ECO:0000313" key="9">
    <source>
        <dbReference type="EnsemblPlants" id="Kaladp0060s0193.1.v1.1.CDS.1"/>
    </source>
</evidence>
<evidence type="ECO:0000256" key="1">
    <source>
        <dbReference type="ARBA" id="ARBA00004123"/>
    </source>
</evidence>
<accession>A0A7N0UCC2</accession>
<comment type="subcellular location">
    <subcellularLocation>
        <location evidence="1">Nucleus</location>
    </subcellularLocation>
</comment>
<dbReference type="GO" id="GO:0009937">
    <property type="term" value="P:regulation of gibberellic acid mediated signaling pathway"/>
    <property type="evidence" value="ECO:0007669"/>
    <property type="project" value="InterPro"/>
</dbReference>
<evidence type="ECO:0000256" key="7">
    <source>
        <dbReference type="SAM" id="MobiDB-lite"/>
    </source>
</evidence>
<dbReference type="EnsemblPlants" id="Kaladp0060s0193.1.v1.1">
    <property type="protein sequence ID" value="Kaladp0060s0193.1.v1.1.CDS.1"/>
    <property type="gene ID" value="Kaladp0060s0193.v1.1"/>
</dbReference>
<dbReference type="Gene3D" id="1.20.1280.50">
    <property type="match status" value="1"/>
</dbReference>
<dbReference type="Proteomes" id="UP000594263">
    <property type="component" value="Unplaced"/>
</dbReference>
<feature type="region of interest" description="Disordered" evidence="7">
    <location>
        <begin position="1"/>
        <end position="24"/>
    </location>
</feature>
<dbReference type="InterPro" id="IPR036047">
    <property type="entry name" value="F-box-like_dom_sf"/>
</dbReference>
<comment type="pathway">
    <text evidence="2">Protein modification; protein ubiquitination.</text>
</comment>
<dbReference type="SUPFAM" id="SSF81383">
    <property type="entry name" value="F-box domain"/>
    <property type="match status" value="1"/>
</dbReference>
<dbReference type="GO" id="GO:0019005">
    <property type="term" value="C:SCF ubiquitin ligase complex"/>
    <property type="evidence" value="ECO:0007669"/>
    <property type="project" value="InterPro"/>
</dbReference>
<keyword evidence="5" id="KW-0539">Nucleus</keyword>
<keyword evidence="4" id="KW-0939">Gibberellin signaling pathway</keyword>
<evidence type="ECO:0000313" key="10">
    <source>
        <dbReference type="Proteomes" id="UP000594263"/>
    </source>
</evidence>
<dbReference type="SMART" id="SM00256">
    <property type="entry name" value="FBOX"/>
    <property type="match status" value="1"/>
</dbReference>
<evidence type="ECO:0000259" key="8">
    <source>
        <dbReference type="SMART" id="SM00256"/>
    </source>
</evidence>
<sequence length="141" mass="15831">MAPTKRARSSDEDPANRGTHPNRGVNEDVLFEILKRADARTLGAAACVSREWRRVARDERVWEAACARRWTEASVGCGEERLRSVVLALGGFRRLHALLAKSFRERKTSSFCGAKWGRDEVNLSLCLLSIKCYERIKVGGL</sequence>
<dbReference type="OMA" id="WETICTR"/>
<dbReference type="Pfam" id="PF12937">
    <property type="entry name" value="F-box-like"/>
    <property type="match status" value="1"/>
</dbReference>
<feature type="domain" description="F-box" evidence="8">
    <location>
        <begin position="25"/>
        <end position="65"/>
    </location>
</feature>
<keyword evidence="10" id="KW-1185">Reference proteome</keyword>
<name>A0A7N0UCC2_KALFE</name>
<dbReference type="InterPro" id="IPR044184">
    <property type="entry name" value="SNE/GID2"/>
</dbReference>
<dbReference type="PANTHER" id="PTHR47750:SF7">
    <property type="entry name" value="F-BOX PROTEIN"/>
    <property type="match status" value="1"/>
</dbReference>
<keyword evidence="3" id="KW-0833">Ubl conjugation pathway</keyword>
<dbReference type="PANTHER" id="PTHR47750">
    <property type="entry name" value="F-BOX PROTEIN SNE"/>
    <property type="match status" value="1"/>
</dbReference>
<evidence type="ECO:0000256" key="4">
    <source>
        <dbReference type="ARBA" id="ARBA00022941"/>
    </source>
</evidence>
<evidence type="ECO:0000256" key="2">
    <source>
        <dbReference type="ARBA" id="ARBA00004906"/>
    </source>
</evidence>
<dbReference type="FunFam" id="1.20.1280.50:FF:000067">
    <property type="entry name" value="F-box protein GID2"/>
    <property type="match status" value="1"/>
</dbReference>
<evidence type="ECO:0000256" key="3">
    <source>
        <dbReference type="ARBA" id="ARBA00022786"/>
    </source>
</evidence>
<evidence type="ECO:0000256" key="6">
    <source>
        <dbReference type="ARBA" id="ARBA00069742"/>
    </source>
</evidence>
<protein>
    <recommendedName>
        <fullName evidence="6">F-box protein GID2</fullName>
    </recommendedName>
</protein>
<organism evidence="9 10">
    <name type="scientific">Kalanchoe fedtschenkoi</name>
    <name type="common">Lavender scallops</name>
    <name type="synonym">South American air plant</name>
    <dbReference type="NCBI Taxonomy" id="63787"/>
    <lineage>
        <taxon>Eukaryota</taxon>
        <taxon>Viridiplantae</taxon>
        <taxon>Streptophyta</taxon>
        <taxon>Embryophyta</taxon>
        <taxon>Tracheophyta</taxon>
        <taxon>Spermatophyta</taxon>
        <taxon>Magnoliopsida</taxon>
        <taxon>eudicotyledons</taxon>
        <taxon>Gunneridae</taxon>
        <taxon>Pentapetalae</taxon>
        <taxon>Saxifragales</taxon>
        <taxon>Crassulaceae</taxon>
        <taxon>Kalanchoe</taxon>
    </lineage>
</organism>
<dbReference type="GO" id="GO:0009740">
    <property type="term" value="P:gibberellic acid mediated signaling pathway"/>
    <property type="evidence" value="ECO:0007669"/>
    <property type="project" value="UniProtKB-KW"/>
</dbReference>
<dbReference type="GO" id="GO:0005634">
    <property type="term" value="C:nucleus"/>
    <property type="evidence" value="ECO:0007669"/>
    <property type="project" value="UniProtKB-SubCell"/>
</dbReference>
<dbReference type="InterPro" id="IPR001810">
    <property type="entry name" value="F-box_dom"/>
</dbReference>
<proteinExistence type="predicted"/>
<dbReference type="Gramene" id="Kaladp0060s0193.1.v1.1">
    <property type="protein sequence ID" value="Kaladp0060s0193.1.v1.1.CDS.1"/>
    <property type="gene ID" value="Kaladp0060s0193.v1.1"/>
</dbReference>
<dbReference type="AlphaFoldDB" id="A0A7N0UCC2"/>
<reference evidence="9" key="1">
    <citation type="submission" date="2021-01" db="UniProtKB">
        <authorList>
            <consortium name="EnsemblPlants"/>
        </authorList>
    </citation>
    <scope>IDENTIFICATION</scope>
</reference>
<evidence type="ECO:0000256" key="5">
    <source>
        <dbReference type="ARBA" id="ARBA00023242"/>
    </source>
</evidence>